<sequence>MFRATGIGRAIAFDHKRRKGLSGFLALQGVSHHPGIKVAPASPLQTPPVMLSPCIVL</sequence>
<gene>
    <name evidence="1" type="ORF">MBAV_000177</name>
</gene>
<protein>
    <submittedName>
        <fullName evidence="1">Uncharacterized protein</fullName>
    </submittedName>
</protein>
<accession>A0A0F3H0D6</accession>
<dbReference type="AlphaFoldDB" id="A0A0F3H0D6"/>
<reference evidence="1 2" key="1">
    <citation type="submission" date="2015-02" db="EMBL/GenBank/DDBJ databases">
        <title>Single-cell genomics of uncultivated deep-branching MTB reveals a conserved set of magnetosome genes.</title>
        <authorList>
            <person name="Kolinko S."/>
            <person name="Richter M."/>
            <person name="Glockner F.O."/>
            <person name="Brachmann A."/>
            <person name="Schuler D."/>
        </authorList>
    </citation>
    <scope>NUCLEOTIDE SEQUENCE [LARGE SCALE GENOMIC DNA]</scope>
    <source>
        <strain evidence="1">TM-1</strain>
    </source>
</reference>
<comment type="caution">
    <text evidence="1">The sequence shown here is derived from an EMBL/GenBank/DDBJ whole genome shotgun (WGS) entry which is preliminary data.</text>
</comment>
<dbReference type="Proteomes" id="UP000033423">
    <property type="component" value="Unassembled WGS sequence"/>
</dbReference>
<dbReference type="EMBL" id="LACI01000088">
    <property type="protein sequence ID" value="KJU87631.1"/>
    <property type="molecule type" value="Genomic_DNA"/>
</dbReference>
<evidence type="ECO:0000313" key="2">
    <source>
        <dbReference type="Proteomes" id="UP000033423"/>
    </source>
</evidence>
<evidence type="ECO:0000313" key="1">
    <source>
        <dbReference type="EMBL" id="KJU87631.1"/>
    </source>
</evidence>
<name>A0A0F3H0D6_9BACT</name>
<proteinExistence type="predicted"/>
<keyword evidence="2" id="KW-1185">Reference proteome</keyword>
<organism evidence="1 2">
    <name type="scientific">Candidatus Magnetobacterium bavaricum</name>
    <dbReference type="NCBI Taxonomy" id="29290"/>
    <lineage>
        <taxon>Bacteria</taxon>
        <taxon>Pseudomonadati</taxon>
        <taxon>Nitrospirota</taxon>
        <taxon>Thermodesulfovibrionia</taxon>
        <taxon>Thermodesulfovibrionales</taxon>
        <taxon>Candidatus Magnetobacteriaceae</taxon>
        <taxon>Candidatus Magnetobacterium</taxon>
    </lineage>
</organism>